<evidence type="ECO:0000256" key="4">
    <source>
        <dbReference type="ARBA" id="ARBA00023136"/>
    </source>
</evidence>
<keyword evidence="7" id="KW-1185">Reference proteome</keyword>
<comment type="subcellular location">
    <subcellularLocation>
        <location evidence="1">Membrane</location>
        <topology evidence="1">Multi-pass membrane protein</topology>
    </subcellularLocation>
</comment>
<organism evidence="6 7">
    <name type="scientific">Chryseobacterium terrae</name>
    <dbReference type="NCBI Taxonomy" id="3163299"/>
    <lineage>
        <taxon>Bacteria</taxon>
        <taxon>Pseudomonadati</taxon>
        <taxon>Bacteroidota</taxon>
        <taxon>Flavobacteriia</taxon>
        <taxon>Flavobacteriales</taxon>
        <taxon>Weeksellaceae</taxon>
        <taxon>Chryseobacterium group</taxon>
        <taxon>Chryseobacterium</taxon>
    </lineage>
</organism>
<evidence type="ECO:0000256" key="2">
    <source>
        <dbReference type="ARBA" id="ARBA00022692"/>
    </source>
</evidence>
<dbReference type="Pfam" id="PF13564">
    <property type="entry name" value="DoxX_2"/>
    <property type="match status" value="1"/>
</dbReference>
<feature type="transmembrane region" description="Helical" evidence="5">
    <location>
        <begin position="32"/>
        <end position="51"/>
    </location>
</feature>
<feature type="transmembrane region" description="Helical" evidence="5">
    <location>
        <begin position="81"/>
        <end position="97"/>
    </location>
</feature>
<evidence type="ECO:0000256" key="1">
    <source>
        <dbReference type="ARBA" id="ARBA00004141"/>
    </source>
</evidence>
<dbReference type="RefSeq" id="WP_408088730.1">
    <property type="nucleotide sequence ID" value="NZ_JBELPY010000003.1"/>
</dbReference>
<sequence length="110" mass="12268">MTLLVTLMVGINGLMKVIQLPWSVEGMIKLNLLNATTPLGVIEIIYIILFAYPKTMRIGFILISCYFAGAMATELSHDGSMINPAIPLILIWITMLLRDPSFFFGSNNKF</sequence>
<comment type="caution">
    <text evidence="6">The sequence shown here is derived from an EMBL/GenBank/DDBJ whole genome shotgun (WGS) entry which is preliminary data.</text>
</comment>
<feature type="transmembrane region" description="Helical" evidence="5">
    <location>
        <begin position="58"/>
        <end position="75"/>
    </location>
</feature>
<evidence type="ECO:0000256" key="3">
    <source>
        <dbReference type="ARBA" id="ARBA00022989"/>
    </source>
</evidence>
<dbReference type="EMBL" id="JBELPY010000003">
    <property type="protein sequence ID" value="MFL9833659.1"/>
    <property type="molecule type" value="Genomic_DNA"/>
</dbReference>
<protein>
    <submittedName>
        <fullName evidence="6">DoxX family protein</fullName>
    </submittedName>
</protein>
<evidence type="ECO:0000313" key="6">
    <source>
        <dbReference type="EMBL" id="MFL9833659.1"/>
    </source>
</evidence>
<dbReference type="Proteomes" id="UP001629058">
    <property type="component" value="Unassembled WGS sequence"/>
</dbReference>
<accession>A0ABW8Y153</accession>
<name>A0ABW8Y153_9FLAO</name>
<evidence type="ECO:0000256" key="5">
    <source>
        <dbReference type="SAM" id="Phobius"/>
    </source>
</evidence>
<proteinExistence type="predicted"/>
<dbReference type="InterPro" id="IPR032808">
    <property type="entry name" value="DoxX"/>
</dbReference>
<keyword evidence="2 5" id="KW-0812">Transmembrane</keyword>
<keyword evidence="3 5" id="KW-1133">Transmembrane helix</keyword>
<gene>
    <name evidence="6" type="ORF">ABS765_06420</name>
</gene>
<keyword evidence="4 5" id="KW-0472">Membrane</keyword>
<reference evidence="6 7" key="1">
    <citation type="submission" date="2024-06" db="EMBL/GenBank/DDBJ databases">
        <authorList>
            <person name="Kaempfer P."/>
            <person name="Viver T."/>
        </authorList>
    </citation>
    <scope>NUCLEOTIDE SEQUENCE [LARGE SCALE GENOMIC DNA]</scope>
    <source>
        <strain evidence="6 7">ST-37</strain>
    </source>
</reference>
<evidence type="ECO:0000313" key="7">
    <source>
        <dbReference type="Proteomes" id="UP001629058"/>
    </source>
</evidence>